<dbReference type="AlphaFoldDB" id="A0A6J6R422"/>
<dbReference type="PROSITE" id="PS50937">
    <property type="entry name" value="HTH_MERR_2"/>
    <property type="match status" value="1"/>
</dbReference>
<keyword evidence="1" id="KW-0238">DNA-binding</keyword>
<dbReference type="SUPFAM" id="SSF46955">
    <property type="entry name" value="Putative DNA-binding domain"/>
    <property type="match status" value="1"/>
</dbReference>
<dbReference type="PANTHER" id="PTHR30204">
    <property type="entry name" value="REDOX-CYCLING DRUG-SENSING TRANSCRIPTIONAL ACTIVATOR SOXR"/>
    <property type="match status" value="1"/>
</dbReference>
<dbReference type="InterPro" id="IPR000551">
    <property type="entry name" value="MerR-type_HTH_dom"/>
</dbReference>
<dbReference type="Gene3D" id="1.10.1660.10">
    <property type="match status" value="1"/>
</dbReference>
<dbReference type="PANTHER" id="PTHR30204:SF97">
    <property type="entry name" value="MERR FAMILY REGULATORY PROTEIN"/>
    <property type="match status" value="1"/>
</dbReference>
<evidence type="ECO:0000313" key="3">
    <source>
        <dbReference type="EMBL" id="CAB4717852.1"/>
    </source>
</evidence>
<evidence type="ECO:0000256" key="1">
    <source>
        <dbReference type="ARBA" id="ARBA00023125"/>
    </source>
</evidence>
<reference evidence="3" key="1">
    <citation type="submission" date="2020-05" db="EMBL/GenBank/DDBJ databases">
        <authorList>
            <person name="Chiriac C."/>
            <person name="Salcher M."/>
            <person name="Ghai R."/>
            <person name="Kavagutti S V."/>
        </authorList>
    </citation>
    <scope>NUCLEOTIDE SEQUENCE</scope>
</reference>
<dbReference type="PROSITE" id="PS00552">
    <property type="entry name" value="HTH_MERR_1"/>
    <property type="match status" value="1"/>
</dbReference>
<accession>A0A6J6R422</accession>
<protein>
    <submittedName>
        <fullName evidence="3">Unannotated protein</fullName>
    </submittedName>
</protein>
<dbReference type="Pfam" id="PF13411">
    <property type="entry name" value="MerR_1"/>
    <property type="match status" value="1"/>
</dbReference>
<proteinExistence type="predicted"/>
<evidence type="ECO:0000259" key="2">
    <source>
        <dbReference type="PROSITE" id="PS50937"/>
    </source>
</evidence>
<dbReference type="GO" id="GO:0003677">
    <property type="term" value="F:DNA binding"/>
    <property type="evidence" value="ECO:0007669"/>
    <property type="project" value="UniProtKB-KW"/>
</dbReference>
<sequence>MKSTPWSVGEVARRLGVATHVLRHWEDEGLIAPARDSADRRRYGPADLTRLAVIMSSKAAGMSLVQIRVLLDAEAHDRHRILSDHLTDLDRRMTEMERSRHLTVHALGCRAHDVAACPTFAAHVQDIVDGKVTGLAFGPEQLVGPG</sequence>
<organism evidence="3">
    <name type="scientific">freshwater metagenome</name>
    <dbReference type="NCBI Taxonomy" id="449393"/>
    <lineage>
        <taxon>unclassified sequences</taxon>
        <taxon>metagenomes</taxon>
        <taxon>ecological metagenomes</taxon>
    </lineage>
</organism>
<dbReference type="CDD" id="cd00592">
    <property type="entry name" value="HTH_MerR-like"/>
    <property type="match status" value="1"/>
</dbReference>
<dbReference type="SMART" id="SM00422">
    <property type="entry name" value="HTH_MERR"/>
    <property type="match status" value="1"/>
</dbReference>
<dbReference type="GO" id="GO:0003700">
    <property type="term" value="F:DNA-binding transcription factor activity"/>
    <property type="evidence" value="ECO:0007669"/>
    <property type="project" value="InterPro"/>
</dbReference>
<feature type="domain" description="HTH merR-type" evidence="2">
    <location>
        <begin position="5"/>
        <end position="73"/>
    </location>
</feature>
<dbReference type="EMBL" id="CAEZXR010000223">
    <property type="protein sequence ID" value="CAB4717852.1"/>
    <property type="molecule type" value="Genomic_DNA"/>
</dbReference>
<name>A0A6J6R422_9ZZZZ</name>
<dbReference type="InterPro" id="IPR047057">
    <property type="entry name" value="MerR_fam"/>
</dbReference>
<dbReference type="InterPro" id="IPR009061">
    <property type="entry name" value="DNA-bd_dom_put_sf"/>
</dbReference>
<dbReference type="PRINTS" id="PR00040">
    <property type="entry name" value="HTHMERR"/>
</dbReference>
<gene>
    <name evidence="3" type="ORF">UFOPK2579_01798</name>
</gene>